<evidence type="ECO:0000256" key="1">
    <source>
        <dbReference type="SAM" id="MobiDB-lite"/>
    </source>
</evidence>
<sequence length="87" mass="9541">MQDNKLLKLSIDPPESGAQSSRRWWEAATEAVVAGDKEEDAVLVDGCKGKEKEEAEVEALEMPVELLTTENVVIGKVGELLVFINSR</sequence>
<dbReference type="Proteomes" id="UP001165083">
    <property type="component" value="Unassembled WGS sequence"/>
</dbReference>
<reference evidence="2" key="1">
    <citation type="submission" date="2023-04" db="EMBL/GenBank/DDBJ databases">
        <title>Phytophthora lilii NBRC 32176.</title>
        <authorList>
            <person name="Ichikawa N."/>
            <person name="Sato H."/>
            <person name="Tonouchi N."/>
        </authorList>
    </citation>
    <scope>NUCLEOTIDE SEQUENCE</scope>
    <source>
        <strain evidence="2">NBRC 32176</strain>
    </source>
</reference>
<proteinExistence type="predicted"/>
<organism evidence="2 3">
    <name type="scientific">Phytophthora lilii</name>
    <dbReference type="NCBI Taxonomy" id="2077276"/>
    <lineage>
        <taxon>Eukaryota</taxon>
        <taxon>Sar</taxon>
        <taxon>Stramenopiles</taxon>
        <taxon>Oomycota</taxon>
        <taxon>Peronosporomycetes</taxon>
        <taxon>Peronosporales</taxon>
        <taxon>Peronosporaceae</taxon>
        <taxon>Phytophthora</taxon>
    </lineage>
</organism>
<accession>A0A9W6XAZ5</accession>
<dbReference type="AlphaFoldDB" id="A0A9W6XAZ5"/>
<evidence type="ECO:0000313" key="2">
    <source>
        <dbReference type="EMBL" id="GMF35152.1"/>
    </source>
</evidence>
<protein>
    <submittedName>
        <fullName evidence="2">Unnamed protein product</fullName>
    </submittedName>
</protein>
<feature type="region of interest" description="Disordered" evidence="1">
    <location>
        <begin position="1"/>
        <end position="23"/>
    </location>
</feature>
<gene>
    <name evidence="2" type="ORF">Plil01_001494300</name>
</gene>
<evidence type="ECO:0000313" key="3">
    <source>
        <dbReference type="Proteomes" id="UP001165083"/>
    </source>
</evidence>
<dbReference type="EMBL" id="BSXW01001252">
    <property type="protein sequence ID" value="GMF35152.1"/>
    <property type="molecule type" value="Genomic_DNA"/>
</dbReference>
<comment type="caution">
    <text evidence="2">The sequence shown here is derived from an EMBL/GenBank/DDBJ whole genome shotgun (WGS) entry which is preliminary data.</text>
</comment>
<keyword evidence="3" id="KW-1185">Reference proteome</keyword>
<name>A0A9W6XAZ5_9STRA</name>